<dbReference type="InterPro" id="IPR012337">
    <property type="entry name" value="RNaseH-like_sf"/>
</dbReference>
<dbReference type="GO" id="GO:0003676">
    <property type="term" value="F:nucleic acid binding"/>
    <property type="evidence" value="ECO:0007669"/>
    <property type="project" value="InterPro"/>
</dbReference>
<feature type="non-terminal residue" evidence="1">
    <location>
        <position position="1"/>
    </location>
</feature>
<dbReference type="Proteomes" id="UP000257109">
    <property type="component" value="Unassembled WGS sequence"/>
</dbReference>
<accession>A0A371FZ61</accession>
<dbReference type="SUPFAM" id="SSF53098">
    <property type="entry name" value="Ribonuclease H-like"/>
    <property type="match status" value="1"/>
</dbReference>
<evidence type="ECO:0008006" key="3">
    <source>
        <dbReference type="Google" id="ProtNLM"/>
    </source>
</evidence>
<gene>
    <name evidence="1" type="ORF">CR513_35466</name>
</gene>
<proteinExistence type="predicted"/>
<dbReference type="AlphaFoldDB" id="A0A371FZ61"/>
<organism evidence="1 2">
    <name type="scientific">Mucuna pruriens</name>
    <name type="common">Velvet bean</name>
    <name type="synonym">Dolichos pruriens</name>
    <dbReference type="NCBI Taxonomy" id="157652"/>
    <lineage>
        <taxon>Eukaryota</taxon>
        <taxon>Viridiplantae</taxon>
        <taxon>Streptophyta</taxon>
        <taxon>Embryophyta</taxon>
        <taxon>Tracheophyta</taxon>
        <taxon>Spermatophyta</taxon>
        <taxon>Magnoliopsida</taxon>
        <taxon>eudicotyledons</taxon>
        <taxon>Gunneridae</taxon>
        <taxon>Pentapetalae</taxon>
        <taxon>rosids</taxon>
        <taxon>fabids</taxon>
        <taxon>Fabales</taxon>
        <taxon>Fabaceae</taxon>
        <taxon>Papilionoideae</taxon>
        <taxon>50 kb inversion clade</taxon>
        <taxon>NPAAA clade</taxon>
        <taxon>indigoferoid/millettioid clade</taxon>
        <taxon>Phaseoleae</taxon>
        <taxon>Mucuna</taxon>
    </lineage>
</organism>
<reference evidence="1" key="1">
    <citation type="submission" date="2018-05" db="EMBL/GenBank/DDBJ databases">
        <title>Draft genome of Mucuna pruriens seed.</title>
        <authorList>
            <person name="Nnadi N.E."/>
            <person name="Vos R."/>
            <person name="Hasami M.H."/>
            <person name="Devisetty U.K."/>
            <person name="Aguiy J.C."/>
        </authorList>
    </citation>
    <scope>NUCLEOTIDE SEQUENCE [LARGE SCALE GENOMIC DNA]</scope>
    <source>
        <strain evidence="1">JCA_2017</strain>
    </source>
</reference>
<sequence>MFGVLILWGPFPISNGYSYILLAIDYVLRWVEVIATKTNDAKVVVDFLKSNIFCRMGWCTELLQHITPRQMAKLKYSIGKSKRFCKRWPIPTGKTGADSLRTLD</sequence>
<keyword evidence="2" id="KW-1185">Reference proteome</keyword>
<dbReference type="EMBL" id="QJKJ01007302">
    <property type="protein sequence ID" value="RDX83595.1"/>
    <property type="molecule type" value="Genomic_DNA"/>
</dbReference>
<evidence type="ECO:0000313" key="2">
    <source>
        <dbReference type="Proteomes" id="UP000257109"/>
    </source>
</evidence>
<evidence type="ECO:0000313" key="1">
    <source>
        <dbReference type="EMBL" id="RDX83595.1"/>
    </source>
</evidence>
<dbReference type="InterPro" id="IPR036397">
    <property type="entry name" value="RNaseH_sf"/>
</dbReference>
<comment type="caution">
    <text evidence="1">The sequence shown here is derived from an EMBL/GenBank/DDBJ whole genome shotgun (WGS) entry which is preliminary data.</text>
</comment>
<dbReference type="Gene3D" id="3.30.420.10">
    <property type="entry name" value="Ribonuclease H-like superfamily/Ribonuclease H"/>
    <property type="match status" value="1"/>
</dbReference>
<name>A0A371FZ61_MUCPR</name>
<dbReference type="OrthoDB" id="1903608at2759"/>
<protein>
    <recommendedName>
        <fullName evidence="3">Integrase catalytic domain-containing protein</fullName>
    </recommendedName>
</protein>